<sequence length="131" mass="13358">MDFLTFANRVCQECVDHAAIRGVTIAVVVLDSTFSHAASMRMDGAYASAFALARSKAWTALNFGTSTAAMADRVEPARGAMIAATEPNLLFLGGGDVLSHGGIVVGAVGVSGGTAAEDIDIVARGIGSTLR</sequence>
<dbReference type="EMBL" id="BAAAQK010000009">
    <property type="protein sequence ID" value="GAA1851899.1"/>
    <property type="molecule type" value="Genomic_DNA"/>
</dbReference>
<dbReference type="InterPro" id="IPR038084">
    <property type="entry name" value="PduO/GlcC-like_sf"/>
</dbReference>
<dbReference type="PANTHER" id="PTHR34309">
    <property type="entry name" value="SLR1406 PROTEIN"/>
    <property type="match status" value="1"/>
</dbReference>
<name>A0ABN2N474_9PSEU</name>
<dbReference type="Gene3D" id="3.30.450.150">
    <property type="entry name" value="Haem-degrading domain"/>
    <property type="match status" value="1"/>
</dbReference>
<evidence type="ECO:0000313" key="1">
    <source>
        <dbReference type="EMBL" id="GAA1851899.1"/>
    </source>
</evidence>
<dbReference type="Proteomes" id="UP001500449">
    <property type="component" value="Unassembled WGS sequence"/>
</dbReference>
<proteinExistence type="predicted"/>
<dbReference type="PANTHER" id="PTHR34309:SF1">
    <property type="entry name" value="PROTEIN GLCG"/>
    <property type="match status" value="1"/>
</dbReference>
<dbReference type="InterPro" id="IPR052517">
    <property type="entry name" value="GlcG_carb_metab_protein"/>
</dbReference>
<reference evidence="1 2" key="1">
    <citation type="journal article" date="2019" name="Int. J. Syst. Evol. Microbiol.">
        <title>The Global Catalogue of Microorganisms (GCM) 10K type strain sequencing project: providing services to taxonomists for standard genome sequencing and annotation.</title>
        <authorList>
            <consortium name="The Broad Institute Genomics Platform"/>
            <consortium name="The Broad Institute Genome Sequencing Center for Infectious Disease"/>
            <person name="Wu L."/>
            <person name="Ma J."/>
        </authorList>
    </citation>
    <scope>NUCLEOTIDE SEQUENCE [LARGE SCALE GENOMIC DNA]</scope>
    <source>
        <strain evidence="1 2">JCM 16009</strain>
    </source>
</reference>
<dbReference type="InterPro" id="IPR005624">
    <property type="entry name" value="PduO/GlcC-like"/>
</dbReference>
<keyword evidence="2" id="KW-1185">Reference proteome</keyword>
<evidence type="ECO:0000313" key="2">
    <source>
        <dbReference type="Proteomes" id="UP001500449"/>
    </source>
</evidence>
<dbReference type="RefSeq" id="WP_344417863.1">
    <property type="nucleotide sequence ID" value="NZ_BAAAQK010000009.1"/>
</dbReference>
<accession>A0ABN2N474</accession>
<comment type="caution">
    <text evidence="1">The sequence shown here is derived from an EMBL/GenBank/DDBJ whole genome shotgun (WGS) entry which is preliminary data.</text>
</comment>
<dbReference type="Pfam" id="PF03928">
    <property type="entry name" value="HbpS-like"/>
    <property type="match status" value="1"/>
</dbReference>
<gene>
    <name evidence="1" type="ORF">GCM10009836_34890</name>
</gene>
<dbReference type="SUPFAM" id="SSF143744">
    <property type="entry name" value="GlcG-like"/>
    <property type="match status" value="1"/>
</dbReference>
<organism evidence="1 2">
    <name type="scientific">Pseudonocardia ailaonensis</name>
    <dbReference type="NCBI Taxonomy" id="367279"/>
    <lineage>
        <taxon>Bacteria</taxon>
        <taxon>Bacillati</taxon>
        <taxon>Actinomycetota</taxon>
        <taxon>Actinomycetes</taxon>
        <taxon>Pseudonocardiales</taxon>
        <taxon>Pseudonocardiaceae</taxon>
        <taxon>Pseudonocardia</taxon>
    </lineage>
</organism>
<protein>
    <submittedName>
        <fullName evidence="1">Heme-binding protein</fullName>
    </submittedName>
</protein>